<dbReference type="InterPro" id="IPR006202">
    <property type="entry name" value="Neur_chan_lig-bd"/>
</dbReference>
<feature type="domain" description="Neurotransmitter-gated ion-channel ligand-binding" evidence="1">
    <location>
        <begin position="22"/>
        <end position="135"/>
    </location>
</feature>
<accession>A0AAV6TMR2</accession>
<dbReference type="GO" id="GO:0016020">
    <property type="term" value="C:membrane"/>
    <property type="evidence" value="ECO:0007669"/>
    <property type="project" value="InterPro"/>
</dbReference>
<dbReference type="Proteomes" id="UP000827092">
    <property type="component" value="Unassembled WGS sequence"/>
</dbReference>
<organism evidence="2 3">
    <name type="scientific">Oedothorax gibbosus</name>
    <dbReference type="NCBI Taxonomy" id="931172"/>
    <lineage>
        <taxon>Eukaryota</taxon>
        <taxon>Metazoa</taxon>
        <taxon>Ecdysozoa</taxon>
        <taxon>Arthropoda</taxon>
        <taxon>Chelicerata</taxon>
        <taxon>Arachnida</taxon>
        <taxon>Araneae</taxon>
        <taxon>Araneomorphae</taxon>
        <taxon>Entelegynae</taxon>
        <taxon>Araneoidea</taxon>
        <taxon>Linyphiidae</taxon>
        <taxon>Erigoninae</taxon>
        <taxon>Oedothorax</taxon>
    </lineage>
</organism>
<evidence type="ECO:0000313" key="2">
    <source>
        <dbReference type="EMBL" id="KAG8173072.1"/>
    </source>
</evidence>
<dbReference type="Pfam" id="PF02931">
    <property type="entry name" value="Neur_chan_LBD"/>
    <property type="match status" value="1"/>
</dbReference>
<proteinExistence type="predicted"/>
<dbReference type="Gene3D" id="2.70.170.10">
    <property type="entry name" value="Neurotransmitter-gated ion-channel ligand-binding domain"/>
    <property type="match status" value="1"/>
</dbReference>
<sequence>MAVRVSAHRFRIAAGIRLLLPRPRTAQEGFPIHFHLIIICMNLPQAIKEFSLQTYIEERWTDWRLNLSSYVGENAIKFPQILVQHLWVPDLVFDNAKSGVLFDVSVPNTYVVVCEDGSLGRTSRYNLVISCQMNFLILSNGHAILFYKIGTLIKSR</sequence>
<dbReference type="SUPFAM" id="SSF63712">
    <property type="entry name" value="Nicotinic receptor ligand binding domain-like"/>
    <property type="match status" value="1"/>
</dbReference>
<dbReference type="EMBL" id="JAFNEN010002090">
    <property type="protein sequence ID" value="KAG8173072.1"/>
    <property type="molecule type" value="Genomic_DNA"/>
</dbReference>
<evidence type="ECO:0000259" key="1">
    <source>
        <dbReference type="Pfam" id="PF02931"/>
    </source>
</evidence>
<dbReference type="GO" id="GO:0005230">
    <property type="term" value="F:extracellular ligand-gated monoatomic ion channel activity"/>
    <property type="evidence" value="ECO:0007669"/>
    <property type="project" value="InterPro"/>
</dbReference>
<gene>
    <name evidence="2" type="ORF">JTE90_004240</name>
</gene>
<protein>
    <recommendedName>
        <fullName evidence="1">Neurotransmitter-gated ion-channel ligand-binding domain-containing protein</fullName>
    </recommendedName>
</protein>
<keyword evidence="3" id="KW-1185">Reference proteome</keyword>
<name>A0AAV6TMR2_9ARAC</name>
<dbReference type="AlphaFoldDB" id="A0AAV6TMR2"/>
<dbReference type="InterPro" id="IPR036734">
    <property type="entry name" value="Neur_chan_lig-bd_sf"/>
</dbReference>
<comment type="caution">
    <text evidence="2">The sequence shown here is derived from an EMBL/GenBank/DDBJ whole genome shotgun (WGS) entry which is preliminary data.</text>
</comment>
<reference evidence="2 3" key="1">
    <citation type="journal article" date="2022" name="Nat. Ecol. Evol.">
        <title>A masculinizing supergene underlies an exaggerated male reproductive morph in a spider.</title>
        <authorList>
            <person name="Hendrickx F."/>
            <person name="De Corte Z."/>
            <person name="Sonet G."/>
            <person name="Van Belleghem S.M."/>
            <person name="Kostlbacher S."/>
            <person name="Vangestel C."/>
        </authorList>
    </citation>
    <scope>NUCLEOTIDE SEQUENCE [LARGE SCALE GENOMIC DNA]</scope>
    <source>
        <strain evidence="2">W744_W776</strain>
    </source>
</reference>
<evidence type="ECO:0000313" key="3">
    <source>
        <dbReference type="Proteomes" id="UP000827092"/>
    </source>
</evidence>